<dbReference type="PANTHER" id="PTHR35007:SF2">
    <property type="entry name" value="PILUS ASSEMBLE PROTEIN"/>
    <property type="match status" value="1"/>
</dbReference>
<dbReference type="Pfam" id="PF00482">
    <property type="entry name" value="T2SSF"/>
    <property type="match status" value="1"/>
</dbReference>
<keyword evidence="2" id="KW-1003">Cell membrane</keyword>
<dbReference type="Proteomes" id="UP000474757">
    <property type="component" value="Unassembled WGS sequence"/>
</dbReference>
<organism evidence="9 10">
    <name type="scientific">Pseudoroseicyclus tamaricis</name>
    <dbReference type="NCBI Taxonomy" id="2705421"/>
    <lineage>
        <taxon>Bacteria</taxon>
        <taxon>Pseudomonadati</taxon>
        <taxon>Pseudomonadota</taxon>
        <taxon>Alphaproteobacteria</taxon>
        <taxon>Rhodobacterales</taxon>
        <taxon>Paracoccaceae</taxon>
        <taxon>Pseudoroseicyclus</taxon>
    </lineage>
</organism>
<evidence type="ECO:0000256" key="6">
    <source>
        <dbReference type="SAM" id="MobiDB-lite"/>
    </source>
</evidence>
<evidence type="ECO:0000256" key="1">
    <source>
        <dbReference type="ARBA" id="ARBA00004651"/>
    </source>
</evidence>
<keyword evidence="4 7" id="KW-1133">Transmembrane helix</keyword>
<evidence type="ECO:0000256" key="4">
    <source>
        <dbReference type="ARBA" id="ARBA00022989"/>
    </source>
</evidence>
<comment type="caution">
    <text evidence="9">The sequence shown here is derived from an EMBL/GenBank/DDBJ whole genome shotgun (WGS) entry which is preliminary data.</text>
</comment>
<feature type="transmembrane region" description="Helical" evidence="7">
    <location>
        <begin position="20"/>
        <end position="38"/>
    </location>
</feature>
<dbReference type="GO" id="GO:0005886">
    <property type="term" value="C:plasma membrane"/>
    <property type="evidence" value="ECO:0007669"/>
    <property type="project" value="UniProtKB-SubCell"/>
</dbReference>
<proteinExistence type="predicted"/>
<gene>
    <name evidence="9" type="ORF">GZA08_12540</name>
</gene>
<name>A0A6B2K018_9RHOB</name>
<protein>
    <submittedName>
        <fullName evidence="9">Type II secretion system F family protein</fullName>
    </submittedName>
</protein>
<feature type="transmembrane region" description="Helical" evidence="7">
    <location>
        <begin position="146"/>
        <end position="165"/>
    </location>
</feature>
<evidence type="ECO:0000313" key="9">
    <source>
        <dbReference type="EMBL" id="NDV01794.1"/>
    </source>
</evidence>
<reference evidence="9 10" key="1">
    <citation type="submission" date="2020-02" db="EMBL/GenBank/DDBJ databases">
        <title>Pseudoroseicyclus tamarix, sp. nov., isolated from offshore sediment of a Tamarix chinensis forest.</title>
        <authorList>
            <person name="Gai Y."/>
        </authorList>
    </citation>
    <scope>NUCLEOTIDE SEQUENCE [LARGE SCALE GENOMIC DNA]</scope>
    <source>
        <strain evidence="9 10">CLL3-39</strain>
    </source>
</reference>
<keyword evidence="10" id="KW-1185">Reference proteome</keyword>
<accession>A0A6B2K018</accession>
<feature type="domain" description="Type II secretion system protein GspF" evidence="8">
    <location>
        <begin position="184"/>
        <end position="312"/>
    </location>
</feature>
<evidence type="ECO:0000256" key="5">
    <source>
        <dbReference type="ARBA" id="ARBA00023136"/>
    </source>
</evidence>
<feature type="compositionally biased region" description="Basic and acidic residues" evidence="6">
    <location>
        <begin position="62"/>
        <end position="71"/>
    </location>
</feature>
<evidence type="ECO:0000256" key="3">
    <source>
        <dbReference type="ARBA" id="ARBA00022692"/>
    </source>
</evidence>
<comment type="subcellular location">
    <subcellularLocation>
        <location evidence="1">Cell membrane</location>
        <topology evidence="1">Multi-pass membrane protein</topology>
    </subcellularLocation>
</comment>
<dbReference type="EMBL" id="JAAGAB010000003">
    <property type="protein sequence ID" value="NDV01794.1"/>
    <property type="molecule type" value="Genomic_DNA"/>
</dbReference>
<evidence type="ECO:0000313" key="10">
    <source>
        <dbReference type="Proteomes" id="UP000474757"/>
    </source>
</evidence>
<dbReference type="RefSeq" id="WP_163894169.1">
    <property type="nucleotide sequence ID" value="NZ_JAAFYS010000003.1"/>
</dbReference>
<dbReference type="InterPro" id="IPR018076">
    <property type="entry name" value="T2SS_GspF_dom"/>
</dbReference>
<keyword evidence="5 7" id="KW-0472">Membrane</keyword>
<dbReference type="AlphaFoldDB" id="A0A6B2K018"/>
<evidence type="ECO:0000256" key="2">
    <source>
        <dbReference type="ARBA" id="ARBA00022475"/>
    </source>
</evidence>
<keyword evidence="3 7" id="KW-0812">Transmembrane</keyword>
<feature type="region of interest" description="Disordered" evidence="6">
    <location>
        <begin position="47"/>
        <end position="71"/>
    </location>
</feature>
<dbReference type="PANTHER" id="PTHR35007">
    <property type="entry name" value="INTEGRAL MEMBRANE PROTEIN-RELATED"/>
    <property type="match status" value="1"/>
</dbReference>
<sequence length="345" mass="37657">MLQTLNDTLIAPLGPLGPVMLAGAAGIVLILVALAFLIRREKDPLDKLKDSNTTPKVTTAPGKDKLRAASNGRGDKLERYSNFLEPQSEEEFSASRLKLLQAGYRSKNAVRIFHFSQFAMGIGGLILGIAYTLYLSATGDPTTRDLALYGLGPGVVGYMLPKYWVNRRQQERKQAITNGFPDSLDMMLVCVEAGQSLDQSIIRVARELRTGFPELSEEYEMVAYEMKAGKDKTAVLRDMAERCGVADVTSFVTVLIQSQQFGTSIAEALRVYAGEMRDKRVMRAEEKANTLPTKMTLATMMLTVPPLLIILIGPSVWDIYQTLGGGGAAEATGVDEGHEIDSGEE</sequence>
<feature type="transmembrane region" description="Helical" evidence="7">
    <location>
        <begin position="297"/>
        <end position="317"/>
    </location>
</feature>
<evidence type="ECO:0000259" key="8">
    <source>
        <dbReference type="Pfam" id="PF00482"/>
    </source>
</evidence>
<feature type="transmembrane region" description="Helical" evidence="7">
    <location>
        <begin position="112"/>
        <end position="134"/>
    </location>
</feature>
<evidence type="ECO:0000256" key="7">
    <source>
        <dbReference type="SAM" id="Phobius"/>
    </source>
</evidence>